<comment type="caution">
    <text evidence="9">The sequence shown here is derived from an EMBL/GenBank/DDBJ whole genome shotgun (WGS) entry which is preliminary data.</text>
</comment>
<dbReference type="GO" id="GO:0005507">
    <property type="term" value="F:copper ion binding"/>
    <property type="evidence" value="ECO:0007669"/>
    <property type="project" value="InterPro"/>
</dbReference>
<evidence type="ECO:0000256" key="1">
    <source>
        <dbReference type="ARBA" id="ARBA00004196"/>
    </source>
</evidence>
<keyword evidence="10" id="KW-1185">Reference proteome</keyword>
<feature type="domain" description="Cytochrome oxidase subunit II copper A binding" evidence="8">
    <location>
        <begin position="68"/>
        <end position="170"/>
    </location>
</feature>
<dbReference type="Gene3D" id="2.60.40.420">
    <property type="entry name" value="Cupredoxins - blue copper proteins"/>
    <property type="match status" value="1"/>
</dbReference>
<dbReference type="InterPro" id="IPR051403">
    <property type="entry name" value="NosZ/Cyto_c_oxidase_sub2"/>
</dbReference>
<evidence type="ECO:0000256" key="6">
    <source>
        <dbReference type="ARBA" id="ARBA00047816"/>
    </source>
</evidence>
<evidence type="ECO:0000256" key="7">
    <source>
        <dbReference type="SAM" id="Phobius"/>
    </source>
</evidence>
<dbReference type="PROSITE" id="PS50857">
    <property type="entry name" value="COX2_CUA"/>
    <property type="match status" value="1"/>
</dbReference>
<dbReference type="STRING" id="1385511.GCA_000425225_04207"/>
<sequence length="170" mass="18804">MHMHRLEKLWMFIGGGTLLFFLIVLGIGAFIQGAQPPSCLTVIDPQRVEAHDPFKEENLGLQEVEGGDLDYVVNVVASAFNYDFGKDEEGNVVRKIRIPAGSKVMFQGTTKDVVHGFQVAGTNANMMLEPGYINQVEVTLDNPGVYTIVCNEYCGTGHQFMTAQVEVYEE</sequence>
<dbReference type="Proteomes" id="UP000030403">
    <property type="component" value="Unassembled WGS sequence"/>
</dbReference>
<evidence type="ECO:0000259" key="8">
    <source>
        <dbReference type="PROSITE" id="PS50857"/>
    </source>
</evidence>
<evidence type="ECO:0000256" key="2">
    <source>
        <dbReference type="ARBA" id="ARBA00022723"/>
    </source>
</evidence>
<keyword evidence="7" id="KW-0472">Membrane</keyword>
<dbReference type="AlphaFoldDB" id="A0A0A5FXD2"/>
<reference evidence="9 10" key="1">
    <citation type="submission" date="2013-08" db="EMBL/GenBank/DDBJ databases">
        <authorList>
            <person name="Huang J."/>
            <person name="Wang G."/>
        </authorList>
    </citation>
    <scope>NUCLEOTIDE SEQUENCE [LARGE SCALE GENOMIC DNA]</scope>
    <source>
        <strain evidence="9 10">BH030004</strain>
    </source>
</reference>
<dbReference type="SUPFAM" id="SSF49503">
    <property type="entry name" value="Cupredoxins"/>
    <property type="match status" value="1"/>
</dbReference>
<dbReference type="OrthoDB" id="9773456at2"/>
<dbReference type="PRINTS" id="PR01166">
    <property type="entry name" value="CYCOXIDASEII"/>
</dbReference>
<feature type="transmembrane region" description="Helical" evidence="7">
    <location>
        <begin position="9"/>
        <end position="31"/>
    </location>
</feature>
<dbReference type="eggNOG" id="COG1622">
    <property type="taxonomic scope" value="Bacteria"/>
</dbReference>
<name>A0A0A5FXD2_9BACI</name>
<evidence type="ECO:0000313" key="10">
    <source>
        <dbReference type="Proteomes" id="UP000030403"/>
    </source>
</evidence>
<proteinExistence type="predicted"/>
<keyword evidence="7" id="KW-1133">Transmembrane helix</keyword>
<evidence type="ECO:0000256" key="3">
    <source>
        <dbReference type="ARBA" id="ARBA00023008"/>
    </source>
</evidence>
<gene>
    <name evidence="9" type="ORF">N783_03035</name>
</gene>
<evidence type="ECO:0000256" key="4">
    <source>
        <dbReference type="ARBA" id="ARBA00024688"/>
    </source>
</evidence>
<dbReference type="PROSITE" id="PS00078">
    <property type="entry name" value="COX2"/>
    <property type="match status" value="1"/>
</dbReference>
<keyword evidence="2" id="KW-0479">Metal-binding</keyword>
<comment type="function">
    <text evidence="4">Subunits I and II form the functional core of the enzyme complex. Electrons originating in cytochrome c are transferred via heme a and Cu(A) to the binuclear center formed by heme a3 and Cu(B).</text>
</comment>
<dbReference type="PANTHER" id="PTHR42838:SF2">
    <property type="entry name" value="NITROUS-OXIDE REDUCTASE"/>
    <property type="match status" value="1"/>
</dbReference>
<dbReference type="Pfam" id="PF00116">
    <property type="entry name" value="COX2"/>
    <property type="match status" value="1"/>
</dbReference>
<dbReference type="EMBL" id="AVPF01000105">
    <property type="protein sequence ID" value="KGX83465.1"/>
    <property type="molecule type" value="Genomic_DNA"/>
</dbReference>
<comment type="subcellular location">
    <subcellularLocation>
        <location evidence="1">Cell envelope</location>
    </subcellularLocation>
</comment>
<comment type="catalytic activity">
    <reaction evidence="6">
        <text>4 Fe(II)-[cytochrome c] + O2 + 8 H(+)(in) = 4 Fe(III)-[cytochrome c] + 2 H2O + 4 H(+)(out)</text>
        <dbReference type="Rhea" id="RHEA:11436"/>
        <dbReference type="Rhea" id="RHEA-COMP:10350"/>
        <dbReference type="Rhea" id="RHEA-COMP:14399"/>
        <dbReference type="ChEBI" id="CHEBI:15377"/>
        <dbReference type="ChEBI" id="CHEBI:15378"/>
        <dbReference type="ChEBI" id="CHEBI:15379"/>
        <dbReference type="ChEBI" id="CHEBI:29033"/>
        <dbReference type="ChEBI" id="CHEBI:29034"/>
        <dbReference type="EC" id="7.1.1.9"/>
    </reaction>
</comment>
<dbReference type="InterPro" id="IPR002429">
    <property type="entry name" value="CcO_II-like_C"/>
</dbReference>
<evidence type="ECO:0000313" key="9">
    <source>
        <dbReference type="EMBL" id="KGX83465.1"/>
    </source>
</evidence>
<dbReference type="GO" id="GO:0004129">
    <property type="term" value="F:cytochrome-c oxidase activity"/>
    <property type="evidence" value="ECO:0007669"/>
    <property type="project" value="UniProtKB-EC"/>
</dbReference>
<dbReference type="RefSeq" id="WP_027447665.1">
    <property type="nucleotide sequence ID" value="NZ_AULJ01000081.1"/>
</dbReference>
<keyword evidence="3" id="KW-0186">Copper</keyword>
<dbReference type="GO" id="GO:0016020">
    <property type="term" value="C:membrane"/>
    <property type="evidence" value="ECO:0007669"/>
    <property type="project" value="InterPro"/>
</dbReference>
<dbReference type="InterPro" id="IPR001505">
    <property type="entry name" value="Copper_CuA"/>
</dbReference>
<dbReference type="PANTHER" id="PTHR42838">
    <property type="entry name" value="CYTOCHROME C OXIDASE SUBUNIT II"/>
    <property type="match status" value="1"/>
</dbReference>
<keyword evidence="7" id="KW-0812">Transmembrane</keyword>
<organism evidence="9 10">
    <name type="scientific">Pontibacillus marinus BH030004 = DSM 16465</name>
    <dbReference type="NCBI Taxonomy" id="1385511"/>
    <lineage>
        <taxon>Bacteria</taxon>
        <taxon>Bacillati</taxon>
        <taxon>Bacillota</taxon>
        <taxon>Bacilli</taxon>
        <taxon>Bacillales</taxon>
        <taxon>Bacillaceae</taxon>
        <taxon>Pontibacillus</taxon>
    </lineage>
</organism>
<evidence type="ECO:0000256" key="5">
    <source>
        <dbReference type="ARBA" id="ARBA00031399"/>
    </source>
</evidence>
<dbReference type="GO" id="GO:0030313">
    <property type="term" value="C:cell envelope"/>
    <property type="evidence" value="ECO:0007669"/>
    <property type="project" value="UniProtKB-SubCell"/>
</dbReference>
<accession>A0A0A5FXD2</accession>
<protein>
    <recommendedName>
        <fullName evidence="5">Cytochrome aa3 subunit 2</fullName>
    </recommendedName>
</protein>
<dbReference type="InterPro" id="IPR008972">
    <property type="entry name" value="Cupredoxin"/>
</dbReference>